<evidence type="ECO:0000313" key="4">
    <source>
        <dbReference type="Proteomes" id="UP001227230"/>
    </source>
</evidence>
<dbReference type="EMBL" id="CP126657">
    <property type="protein sequence ID" value="WJZ96655.1"/>
    <property type="molecule type" value="Genomic_DNA"/>
</dbReference>
<evidence type="ECO:0000256" key="1">
    <source>
        <dbReference type="SAM" id="MobiDB-lite"/>
    </source>
</evidence>
<dbReference type="InterPro" id="IPR013103">
    <property type="entry name" value="RVT_2"/>
</dbReference>
<evidence type="ECO:0000313" key="3">
    <source>
        <dbReference type="EMBL" id="WJZ96655.1"/>
    </source>
</evidence>
<dbReference type="Pfam" id="PF07727">
    <property type="entry name" value="RVT_2"/>
    <property type="match status" value="1"/>
</dbReference>
<feature type="domain" description="Reverse transcriptase Ty1/copia-type" evidence="2">
    <location>
        <begin position="3"/>
        <end position="57"/>
    </location>
</feature>
<dbReference type="Proteomes" id="UP001227230">
    <property type="component" value="Chromosome 10"/>
</dbReference>
<sequence length="304" mass="32752">MVEVKWIFKTKLNPDGSICKHKVKLVVKGYAQQYGVDYQENFAPVARNDTIRPLFFMRAPCKAIILVSVSRVDGRSSLSTSNGDSGSSSSDSDPGTSSDGESEGANKIASYMGPILITHFVNFLSGKGDDSSYYYGLVLTLILFWAGSCIDLVHGEDYGISITKTMEPIESEVPTSHLNASLLSEEINELSDGNCDRSGSHHEGDISSKLGVSSLAELHGESHTTENIKCAIGVHGKDINAGVPVPISTPSKSTQICIGNVVSRQSDIHNFDSDVLVVEVWNVKLSTDLNNMEHEIDGSLPIGE</sequence>
<proteinExistence type="predicted"/>
<organism evidence="3 4">
    <name type="scientific">Vitis vinifera</name>
    <name type="common">Grape</name>
    <dbReference type="NCBI Taxonomy" id="29760"/>
    <lineage>
        <taxon>Eukaryota</taxon>
        <taxon>Viridiplantae</taxon>
        <taxon>Streptophyta</taxon>
        <taxon>Embryophyta</taxon>
        <taxon>Tracheophyta</taxon>
        <taxon>Spermatophyta</taxon>
        <taxon>Magnoliopsida</taxon>
        <taxon>eudicotyledons</taxon>
        <taxon>Gunneridae</taxon>
        <taxon>Pentapetalae</taxon>
        <taxon>rosids</taxon>
        <taxon>Vitales</taxon>
        <taxon>Vitaceae</taxon>
        <taxon>Viteae</taxon>
        <taxon>Vitis</taxon>
    </lineage>
</organism>
<reference evidence="3 4" key="1">
    <citation type="journal article" date="2023" name="Hortic Res">
        <title>The complete reference genome for grapevine (Vitis vinifera L.) genetics and breeding.</title>
        <authorList>
            <person name="Shi X."/>
            <person name="Cao S."/>
            <person name="Wang X."/>
            <person name="Huang S."/>
            <person name="Wang Y."/>
            <person name="Liu Z."/>
            <person name="Liu W."/>
            <person name="Leng X."/>
            <person name="Peng Y."/>
            <person name="Wang N."/>
            <person name="Wang Y."/>
            <person name="Ma Z."/>
            <person name="Xu X."/>
            <person name="Zhang F."/>
            <person name="Xue H."/>
            <person name="Zhong H."/>
            <person name="Wang Y."/>
            <person name="Zhang K."/>
            <person name="Velt A."/>
            <person name="Avia K."/>
            <person name="Holtgrawe D."/>
            <person name="Grimplet J."/>
            <person name="Matus J.T."/>
            <person name="Ware D."/>
            <person name="Wu X."/>
            <person name="Wang H."/>
            <person name="Liu C."/>
            <person name="Fang Y."/>
            <person name="Rustenholz C."/>
            <person name="Cheng Z."/>
            <person name="Xiao H."/>
            <person name="Zhou Y."/>
        </authorList>
    </citation>
    <scope>NUCLEOTIDE SEQUENCE [LARGE SCALE GENOMIC DNA]</scope>
    <source>
        <strain evidence="4">cv. Pinot noir / PN40024</strain>
        <tissue evidence="3">Leaf</tissue>
    </source>
</reference>
<accession>A0ABY9CPP8</accession>
<feature type="region of interest" description="Disordered" evidence="1">
    <location>
        <begin position="75"/>
        <end position="104"/>
    </location>
</feature>
<evidence type="ECO:0000259" key="2">
    <source>
        <dbReference type="Pfam" id="PF07727"/>
    </source>
</evidence>
<protein>
    <recommendedName>
        <fullName evidence="2">Reverse transcriptase Ty1/copia-type domain-containing protein</fullName>
    </recommendedName>
</protein>
<gene>
    <name evidence="3" type="ORF">VitviT2T_015319</name>
</gene>
<name>A0ABY9CPP8_VITVI</name>
<keyword evidence="4" id="KW-1185">Reference proteome</keyword>
<feature type="compositionally biased region" description="Low complexity" evidence="1">
    <location>
        <begin position="76"/>
        <end position="99"/>
    </location>
</feature>